<dbReference type="Pfam" id="PF08244">
    <property type="entry name" value="Glyco_hydro_32C"/>
    <property type="match status" value="1"/>
</dbReference>
<feature type="domain" description="Glycosyl hydrolase family 32 N-terminal" evidence="6">
    <location>
        <begin position="40"/>
        <end position="331"/>
    </location>
</feature>
<name>A0AAJ5ZF22_9CHLR</name>
<dbReference type="InterPro" id="IPR013189">
    <property type="entry name" value="Glyco_hydro_32_C"/>
</dbReference>
<dbReference type="GO" id="GO:0005975">
    <property type="term" value="P:carbohydrate metabolic process"/>
    <property type="evidence" value="ECO:0007669"/>
    <property type="project" value="InterPro"/>
</dbReference>
<dbReference type="InterPro" id="IPR051214">
    <property type="entry name" value="GH32_Enzymes"/>
</dbReference>
<dbReference type="InterPro" id="IPR013320">
    <property type="entry name" value="ConA-like_dom_sf"/>
</dbReference>
<keyword evidence="3 5" id="KW-0378">Hydrolase</keyword>
<evidence type="ECO:0000259" key="6">
    <source>
        <dbReference type="Pfam" id="PF00251"/>
    </source>
</evidence>
<evidence type="ECO:0000256" key="3">
    <source>
        <dbReference type="ARBA" id="ARBA00022801"/>
    </source>
</evidence>
<evidence type="ECO:0000256" key="1">
    <source>
        <dbReference type="ARBA" id="ARBA00009902"/>
    </source>
</evidence>
<dbReference type="InterPro" id="IPR001362">
    <property type="entry name" value="Glyco_hydro_32"/>
</dbReference>
<dbReference type="Gene3D" id="2.115.10.20">
    <property type="entry name" value="Glycosyl hydrolase domain, family 43"/>
    <property type="match status" value="1"/>
</dbReference>
<reference evidence="9" key="2">
    <citation type="journal article" date="2023" name="Nat. Commun.">
        <title>Cultivation of marine bacteria of the SAR202 clade.</title>
        <authorList>
            <person name="Lim Y."/>
            <person name="Seo J.H."/>
            <person name="Giovannoni S.J."/>
            <person name="Kang I."/>
            <person name="Cho J.C."/>
        </authorList>
    </citation>
    <scope>NUCLEOTIDE SEQUENCE</scope>
    <source>
        <strain evidence="9">JH1073</strain>
    </source>
</reference>
<dbReference type="AlphaFoldDB" id="A0AAJ5ZF22"/>
<dbReference type="RefSeq" id="WP_342822202.1">
    <property type="nucleotide sequence ID" value="NZ_CP046146.1"/>
</dbReference>
<organism evidence="9 10">
    <name type="scientific">Candidatus Lucifugimonas marina</name>
    <dbReference type="NCBI Taxonomy" id="3038979"/>
    <lineage>
        <taxon>Bacteria</taxon>
        <taxon>Bacillati</taxon>
        <taxon>Chloroflexota</taxon>
        <taxon>Dehalococcoidia</taxon>
        <taxon>SAR202 cluster</taxon>
        <taxon>Candidatus Lucifugimonadales</taxon>
        <taxon>Candidatus Lucifugimonadaceae</taxon>
        <taxon>Candidatus Lucifugimonas</taxon>
    </lineage>
</organism>
<dbReference type="SUPFAM" id="SSF49899">
    <property type="entry name" value="Concanavalin A-like lectins/glucanases"/>
    <property type="match status" value="1"/>
</dbReference>
<sequence>MTTLDDRLKSLGSSELDEQVERWRRSRERLAVDKHRPTFHFSPPENFMNDPNGLCQWNGLYHLFYQFRADGVDQVHWGHAVSEDLVRWKDLPIALYPDQENDCFSGQTLVEDDRVIATYHGTQAGNAIATASDDLLIDWKKHPDNPVIPIVPIDEESGAPYRVFDPCIWKEDDGYYALSGVFKNGERSVDCEGVDHLFHSTDLTNWDYVGELIATDYNTEPGEDYAVPNFWPIGNGKNMLLFFSHKRGGQYFVGDYDSSTHKFTSDYHGRLNNGPLAIGSLHAPSATVDDSGRFLAIFNVKESREPHGWSDIMTLPTHLSLRDDNSLRIQPVSELDSLRGDHAASPDIELGAGEEVVLDSVSGNAIEIAVTIEPGSAHEIGLNVLRSSDAEEATRISFFPKGHPRFGSAMLQIDGVNSSVREDLIPRPAEVGPLDVGEDEPIELRIFIDRSIVEVFADERQCLTLRAYPDRSDSTGVSVFARGGSAKFSGIEAWQMESVWPELG</sequence>
<gene>
    <name evidence="8" type="ORF">GKO46_04655</name>
    <name evidence="9" type="ORF">GKO48_04605</name>
</gene>
<reference evidence="10" key="3">
    <citation type="submission" date="2023-06" db="EMBL/GenBank/DDBJ databases">
        <title>Pangenomics reveal diversification of enzyme families and niche specialization in globally abundant SAR202 bacteria.</title>
        <authorList>
            <person name="Saw J.H.W."/>
        </authorList>
    </citation>
    <scope>NUCLEOTIDE SEQUENCE [LARGE SCALE GENOMIC DNA]</scope>
    <source>
        <strain evidence="10">JH1073</strain>
    </source>
</reference>
<protein>
    <recommendedName>
        <fullName evidence="2">beta-fructofuranosidase</fullName>
        <ecNumber evidence="2">3.2.1.26</ecNumber>
    </recommendedName>
</protein>
<dbReference type="InterPro" id="IPR023296">
    <property type="entry name" value="Glyco_hydro_beta-prop_sf"/>
</dbReference>
<dbReference type="CDD" id="cd08996">
    <property type="entry name" value="GH32_FFase"/>
    <property type="match status" value="1"/>
</dbReference>
<accession>A0AAJ5ZF22</accession>
<evidence type="ECO:0000313" key="11">
    <source>
        <dbReference type="Proteomes" id="UP001321249"/>
    </source>
</evidence>
<reference evidence="10 11" key="1">
    <citation type="submission" date="2019-11" db="EMBL/GenBank/DDBJ databases">
        <authorList>
            <person name="Cho J.-C."/>
        </authorList>
    </citation>
    <scope>NUCLEOTIDE SEQUENCE [LARGE SCALE GENOMIC DNA]</scope>
    <source>
        <strain evidence="9 10">JH1073</strain>
        <strain evidence="8 11">JH702</strain>
    </source>
</reference>
<comment type="similarity">
    <text evidence="1 5">Belongs to the glycosyl hydrolase 32 family.</text>
</comment>
<evidence type="ECO:0000313" key="8">
    <source>
        <dbReference type="EMBL" id="MDG0866362.1"/>
    </source>
</evidence>
<evidence type="ECO:0000256" key="4">
    <source>
        <dbReference type="ARBA" id="ARBA00023295"/>
    </source>
</evidence>
<evidence type="ECO:0000256" key="2">
    <source>
        <dbReference type="ARBA" id="ARBA00012758"/>
    </source>
</evidence>
<dbReference type="GO" id="GO:0004564">
    <property type="term" value="F:beta-fructofuranosidase activity"/>
    <property type="evidence" value="ECO:0007669"/>
    <property type="project" value="UniProtKB-EC"/>
</dbReference>
<evidence type="ECO:0000256" key="5">
    <source>
        <dbReference type="RuleBase" id="RU362110"/>
    </source>
</evidence>
<dbReference type="PROSITE" id="PS00609">
    <property type="entry name" value="GLYCOSYL_HYDROL_F32"/>
    <property type="match status" value="1"/>
</dbReference>
<feature type="domain" description="Glycosyl hydrolase family 32 C-terminal" evidence="7">
    <location>
        <begin position="334"/>
        <end position="495"/>
    </location>
</feature>
<dbReference type="EMBL" id="CP046147">
    <property type="protein sequence ID" value="WFG38924.1"/>
    <property type="molecule type" value="Genomic_DNA"/>
</dbReference>
<dbReference type="PANTHER" id="PTHR43101:SF1">
    <property type="entry name" value="BETA-FRUCTOSIDASE"/>
    <property type="match status" value="1"/>
</dbReference>
<keyword evidence="4 5" id="KW-0326">Glycosidase</keyword>
<dbReference type="SUPFAM" id="SSF75005">
    <property type="entry name" value="Arabinanase/levansucrase/invertase"/>
    <property type="match status" value="1"/>
</dbReference>
<dbReference type="Proteomes" id="UP001219901">
    <property type="component" value="Chromosome"/>
</dbReference>
<evidence type="ECO:0000313" key="9">
    <source>
        <dbReference type="EMBL" id="WFG38924.1"/>
    </source>
</evidence>
<evidence type="ECO:0000313" key="10">
    <source>
        <dbReference type="Proteomes" id="UP001219901"/>
    </source>
</evidence>
<dbReference type="EMBL" id="WMBE01000001">
    <property type="protein sequence ID" value="MDG0866362.1"/>
    <property type="molecule type" value="Genomic_DNA"/>
</dbReference>
<dbReference type="PANTHER" id="PTHR43101">
    <property type="entry name" value="BETA-FRUCTOSIDASE"/>
    <property type="match status" value="1"/>
</dbReference>
<dbReference type="SMART" id="SM00640">
    <property type="entry name" value="Glyco_32"/>
    <property type="match status" value="1"/>
</dbReference>
<dbReference type="InterPro" id="IPR013148">
    <property type="entry name" value="Glyco_hydro_32_N"/>
</dbReference>
<dbReference type="Pfam" id="PF00251">
    <property type="entry name" value="Glyco_hydro_32N"/>
    <property type="match status" value="1"/>
</dbReference>
<evidence type="ECO:0000259" key="7">
    <source>
        <dbReference type="Pfam" id="PF08244"/>
    </source>
</evidence>
<dbReference type="Gene3D" id="2.60.120.560">
    <property type="entry name" value="Exo-inulinase, domain 1"/>
    <property type="match status" value="1"/>
</dbReference>
<keyword evidence="10" id="KW-1185">Reference proteome</keyword>
<dbReference type="InterPro" id="IPR018053">
    <property type="entry name" value="Glyco_hydro_32_AS"/>
</dbReference>
<dbReference type="Proteomes" id="UP001321249">
    <property type="component" value="Unassembled WGS sequence"/>
</dbReference>
<proteinExistence type="inferred from homology"/>
<dbReference type="EC" id="3.2.1.26" evidence="2"/>